<protein>
    <submittedName>
        <fullName evidence="1">Uncharacterized protein</fullName>
    </submittedName>
</protein>
<reference evidence="2" key="1">
    <citation type="submission" date="2012-08" db="EMBL/GenBank/DDBJ databases">
        <title>The Genome Sequence of Wuchereria bancrofti.</title>
        <authorList>
            <person name="Nutman T.B."/>
            <person name="Fink D.L."/>
            <person name="Russ C."/>
            <person name="Young S."/>
            <person name="Zeng Q."/>
            <person name="Koehrsen M."/>
            <person name="Alvarado L."/>
            <person name="Berlin A."/>
            <person name="Chapman S.B."/>
            <person name="Chen Z."/>
            <person name="Freedman E."/>
            <person name="Gellesch M."/>
            <person name="Goldberg J."/>
            <person name="Griggs A."/>
            <person name="Gujja S."/>
            <person name="Heilman E.R."/>
            <person name="Heiman D."/>
            <person name="Hepburn T."/>
            <person name="Howarth C."/>
            <person name="Jen D."/>
            <person name="Larson L."/>
            <person name="Lewis B."/>
            <person name="Mehta T."/>
            <person name="Park D."/>
            <person name="Pearson M."/>
            <person name="Roberts A."/>
            <person name="Saif S."/>
            <person name="Shea T."/>
            <person name="Shenoy N."/>
            <person name="Sisk P."/>
            <person name="Stolte C."/>
            <person name="Sykes S."/>
            <person name="Walk T."/>
            <person name="White J."/>
            <person name="Yandava C."/>
            <person name="Haas B."/>
            <person name="Henn M.R."/>
            <person name="Nusbaum C."/>
            <person name="Birren B."/>
        </authorList>
    </citation>
    <scope>NUCLEOTIDE SEQUENCE [LARGE SCALE GENOMIC DNA]</scope>
    <source>
        <strain evidence="2">NA</strain>
    </source>
</reference>
<dbReference type="Proteomes" id="UP000004810">
    <property type="component" value="Unassembled WGS sequence"/>
</dbReference>
<evidence type="ECO:0000313" key="1">
    <source>
        <dbReference type="EMBL" id="EJW82741.1"/>
    </source>
</evidence>
<name>J9EJV7_WUCBA</name>
<dbReference type="AlphaFoldDB" id="J9EJV7"/>
<accession>J9EJV7</accession>
<evidence type="ECO:0000313" key="2">
    <source>
        <dbReference type="Proteomes" id="UP000004810"/>
    </source>
</evidence>
<comment type="caution">
    <text evidence="1">The sequence shown here is derived from an EMBL/GenBank/DDBJ whole genome shotgun (WGS) entry which is preliminary data.</text>
</comment>
<dbReference type="EMBL" id="ADBV01002664">
    <property type="protein sequence ID" value="EJW82741.1"/>
    <property type="molecule type" value="Genomic_DNA"/>
</dbReference>
<sequence length="151" mass="17627">MKWEKLTDGFEMTSEKLKMKELMGESAVKTEKAAFEHDKGFVIKIPRTDKEESESFFIHHFEPKEYHIKSSKITAVESTTAQKWLGAEKGNQEDLIIQRRQISELTRDEKLENAKALAIMDDQKEYEKRLITMEGDQELNEEAEMAQNLEN</sequence>
<proteinExistence type="predicted"/>
<organism evidence="1 2">
    <name type="scientific">Wuchereria bancrofti</name>
    <dbReference type="NCBI Taxonomy" id="6293"/>
    <lineage>
        <taxon>Eukaryota</taxon>
        <taxon>Metazoa</taxon>
        <taxon>Ecdysozoa</taxon>
        <taxon>Nematoda</taxon>
        <taxon>Chromadorea</taxon>
        <taxon>Rhabditida</taxon>
        <taxon>Spirurina</taxon>
        <taxon>Spiruromorpha</taxon>
        <taxon>Filarioidea</taxon>
        <taxon>Onchocercidae</taxon>
        <taxon>Wuchereria</taxon>
    </lineage>
</organism>
<gene>
    <name evidence="1" type="ORF">WUBG_06349</name>
</gene>